<dbReference type="EMBL" id="LR899669">
    <property type="protein sequence ID" value="CAD7241594.1"/>
    <property type="molecule type" value="Genomic_DNA"/>
</dbReference>
<dbReference type="PANTHER" id="PTHR10900">
    <property type="entry name" value="PERIOSTIN-RELATED"/>
    <property type="match status" value="1"/>
</dbReference>
<evidence type="ECO:0000313" key="4">
    <source>
        <dbReference type="Proteomes" id="UP000677054"/>
    </source>
</evidence>
<dbReference type="SUPFAM" id="SSF82153">
    <property type="entry name" value="FAS1 domain"/>
    <property type="match status" value="2"/>
</dbReference>
<dbReference type="InterPro" id="IPR050904">
    <property type="entry name" value="Adhesion/Biosynth-related"/>
</dbReference>
<dbReference type="GO" id="GO:0030198">
    <property type="term" value="P:extracellular matrix organization"/>
    <property type="evidence" value="ECO:0007669"/>
    <property type="project" value="TreeGrafter"/>
</dbReference>
<feature type="signal peptide" evidence="1">
    <location>
        <begin position="1"/>
        <end position="16"/>
    </location>
</feature>
<dbReference type="Pfam" id="PF02469">
    <property type="entry name" value="Fasciclin"/>
    <property type="match status" value="2"/>
</dbReference>
<evidence type="ECO:0000259" key="2">
    <source>
        <dbReference type="PROSITE" id="PS50213"/>
    </source>
</evidence>
<organism evidence="3">
    <name type="scientific">Darwinula stevensoni</name>
    <dbReference type="NCBI Taxonomy" id="69355"/>
    <lineage>
        <taxon>Eukaryota</taxon>
        <taxon>Metazoa</taxon>
        <taxon>Ecdysozoa</taxon>
        <taxon>Arthropoda</taxon>
        <taxon>Crustacea</taxon>
        <taxon>Oligostraca</taxon>
        <taxon>Ostracoda</taxon>
        <taxon>Podocopa</taxon>
        <taxon>Podocopida</taxon>
        <taxon>Darwinulocopina</taxon>
        <taxon>Darwinuloidea</taxon>
        <taxon>Darwinulidae</taxon>
        <taxon>Darwinula</taxon>
    </lineage>
</organism>
<feature type="domain" description="FAS1" evidence="2">
    <location>
        <begin position="183"/>
        <end position="331"/>
    </location>
</feature>
<dbReference type="GO" id="GO:0031012">
    <property type="term" value="C:extracellular matrix"/>
    <property type="evidence" value="ECO:0007669"/>
    <property type="project" value="TreeGrafter"/>
</dbReference>
<dbReference type="EMBL" id="CAJPEV010000152">
    <property type="protein sequence ID" value="CAG0881462.1"/>
    <property type="molecule type" value="Genomic_DNA"/>
</dbReference>
<dbReference type="Gene3D" id="2.30.180.10">
    <property type="entry name" value="FAS1 domain"/>
    <property type="match status" value="2"/>
</dbReference>
<proteinExistence type="predicted"/>
<dbReference type="GO" id="GO:0005615">
    <property type="term" value="C:extracellular space"/>
    <property type="evidence" value="ECO:0007669"/>
    <property type="project" value="TreeGrafter"/>
</dbReference>
<feature type="chain" id="PRO_5036208948" description="FAS1 domain-containing protein" evidence="1">
    <location>
        <begin position="17"/>
        <end position="334"/>
    </location>
</feature>
<dbReference type="Proteomes" id="UP000677054">
    <property type="component" value="Unassembled WGS sequence"/>
</dbReference>
<dbReference type="SMART" id="SM00554">
    <property type="entry name" value="FAS1"/>
    <property type="match status" value="2"/>
</dbReference>
<keyword evidence="1" id="KW-0732">Signal</keyword>
<dbReference type="InterPro" id="IPR000782">
    <property type="entry name" value="FAS1_domain"/>
</dbReference>
<gene>
    <name evidence="3" type="ORF">DSTB1V02_LOCUS1580</name>
</gene>
<dbReference type="AlphaFoldDB" id="A0A7R8X0R6"/>
<dbReference type="OrthoDB" id="286301at2759"/>
<reference evidence="3" key="1">
    <citation type="submission" date="2020-11" db="EMBL/GenBank/DDBJ databases">
        <authorList>
            <person name="Tran Van P."/>
        </authorList>
    </citation>
    <scope>NUCLEOTIDE SEQUENCE</scope>
</reference>
<dbReference type="PANTHER" id="PTHR10900:SF124">
    <property type="entry name" value="FI05614P"/>
    <property type="match status" value="1"/>
</dbReference>
<protein>
    <recommendedName>
        <fullName evidence="2">FAS1 domain-containing protein</fullName>
    </recommendedName>
</protein>
<dbReference type="GO" id="GO:0007155">
    <property type="term" value="P:cell adhesion"/>
    <property type="evidence" value="ECO:0007669"/>
    <property type="project" value="TreeGrafter"/>
</dbReference>
<evidence type="ECO:0000313" key="3">
    <source>
        <dbReference type="EMBL" id="CAD7241594.1"/>
    </source>
</evidence>
<dbReference type="InterPro" id="IPR036378">
    <property type="entry name" value="FAS1_dom_sf"/>
</dbReference>
<dbReference type="GO" id="GO:0050839">
    <property type="term" value="F:cell adhesion molecule binding"/>
    <property type="evidence" value="ECO:0007669"/>
    <property type="project" value="TreeGrafter"/>
</dbReference>
<accession>A0A7R8X0R6</accession>
<dbReference type="PROSITE" id="PS50213">
    <property type="entry name" value="FAS1"/>
    <property type="match status" value="2"/>
</dbReference>
<feature type="domain" description="FAS1" evidence="2">
    <location>
        <begin position="25"/>
        <end position="161"/>
    </location>
</feature>
<name>A0A7R8X0R6_9CRUS</name>
<keyword evidence="4" id="KW-1185">Reference proteome</keyword>
<sequence>MMKWILFLFVNVLASANVQRQNVKQEGSILDVLTEMGLTTVLELIEAAGLSEALDTDPGPMTVFVPVADSLSQELVDFLLSDVELLTDLLTYHVVVDQALLSSDLSNELVLPTAQGTTLRINIYDVDPTGTVYSVNGVPIDLSQVDISASNGVIHFMFYMLLQVPIGDTVETAQFLANSIGDYGNILYAADQLGLLPMFSAIMLKAIPDDNPRYVPSGEWGFTIIVLEMETMTGLLPSDEFFSMDMIEDLLANDRETLMEILMDHGTVGSYFGISIGERREFSTLSGRTLIVQEVEGEYLIQDSEGNQLSKITGGDIPCTNGVVHSLDMPIIFP</sequence>
<evidence type="ECO:0000256" key="1">
    <source>
        <dbReference type="SAM" id="SignalP"/>
    </source>
</evidence>